<dbReference type="Gene3D" id="1.10.10.60">
    <property type="entry name" value="Homeodomain-like"/>
    <property type="match status" value="1"/>
</dbReference>
<evidence type="ECO:0000313" key="4">
    <source>
        <dbReference type="EMBL" id="XCJ78751.1"/>
    </source>
</evidence>
<dbReference type="PANTHER" id="PTHR43436">
    <property type="entry name" value="ARAC-FAMILY TRANSCRIPTIONAL REGULATOR"/>
    <property type="match status" value="1"/>
</dbReference>
<dbReference type="PANTHER" id="PTHR43436:SF2">
    <property type="entry name" value="ARAC_XYLS FAMILY TRANSCRIPTIONAL REGULATOR"/>
    <property type="match status" value="1"/>
</dbReference>
<dbReference type="GO" id="GO:0003700">
    <property type="term" value="F:DNA-binding transcription factor activity"/>
    <property type="evidence" value="ECO:0007669"/>
    <property type="project" value="InterPro"/>
</dbReference>
<reference evidence="4" key="1">
    <citation type="submission" date="2024-06" db="EMBL/GenBank/DDBJ databases">
        <title>Complete genome of Salinicola endophyticus HNIBRBA4755.</title>
        <authorList>
            <person name="Shin S.Y."/>
            <person name="Kang H."/>
            <person name="Song J."/>
        </authorList>
    </citation>
    <scope>NUCLEOTIDE SEQUENCE</scope>
    <source>
        <strain evidence="4">HNIBRBA4755</strain>
    </source>
</reference>
<dbReference type="AlphaFoldDB" id="A0AB74U3A1"/>
<dbReference type="InterPro" id="IPR009594">
    <property type="entry name" value="Tscrpt_reg_HTH_AraC_N"/>
</dbReference>
<dbReference type="SMART" id="SM00342">
    <property type="entry name" value="HTH_ARAC"/>
    <property type="match status" value="1"/>
</dbReference>
<keyword evidence="2" id="KW-0804">Transcription</keyword>
<dbReference type="PROSITE" id="PS01124">
    <property type="entry name" value="HTH_ARAC_FAMILY_2"/>
    <property type="match status" value="1"/>
</dbReference>
<protein>
    <submittedName>
        <fullName evidence="4">AraC family transcriptional regulator</fullName>
    </submittedName>
</protein>
<proteinExistence type="predicted"/>
<dbReference type="EMBL" id="CP159578">
    <property type="protein sequence ID" value="XCJ78751.1"/>
    <property type="molecule type" value="Genomic_DNA"/>
</dbReference>
<dbReference type="InterPro" id="IPR018060">
    <property type="entry name" value="HTH_AraC"/>
</dbReference>
<accession>A0AB74U3A1</accession>
<dbReference type="Pfam" id="PF12833">
    <property type="entry name" value="HTH_18"/>
    <property type="match status" value="1"/>
</dbReference>
<gene>
    <name evidence="4" type="ORF">ABV408_15080</name>
</gene>
<sequence length="326" mass="36024">MKKAAIMLPANQRHHPESDAQQQAIIALLERFAPDEGYNLTTLSDVRFLRSNRPLASTPVLYDPGIVIVCQGQKRGFFGGQVYRYDARHYLAVSVPVPFTMETDASEREPLLAIYMHLDFELAAEVMLQIDTFGDVPTTTPRGMISTPMEAHLQTSVWRFLDAMSRPLDAAILGPALVREIYFHVLTGAQGPSMRAALAMQGQFGKVARALRCIHAAYQEDLDVGQLAQRAGMSIATFHTHFKAVTGTSPMQYLKSTRLHQARLLMVRNGMTAAAASARVGYESPSQFSREFKRLFGRTPVAEVRRMKAGFAIPPAQAAATFVSSH</sequence>
<dbReference type="Pfam" id="PF06719">
    <property type="entry name" value="AraC_N"/>
    <property type="match status" value="1"/>
</dbReference>
<feature type="domain" description="HTH araC/xylS-type" evidence="3">
    <location>
        <begin position="208"/>
        <end position="306"/>
    </location>
</feature>
<dbReference type="GO" id="GO:0043565">
    <property type="term" value="F:sequence-specific DNA binding"/>
    <property type="evidence" value="ECO:0007669"/>
    <property type="project" value="InterPro"/>
</dbReference>
<organism evidence="4">
    <name type="scientific">Salinicola endophyticus</name>
    <dbReference type="NCBI Taxonomy" id="1949083"/>
    <lineage>
        <taxon>Bacteria</taxon>
        <taxon>Pseudomonadati</taxon>
        <taxon>Pseudomonadota</taxon>
        <taxon>Gammaproteobacteria</taxon>
        <taxon>Oceanospirillales</taxon>
        <taxon>Halomonadaceae</taxon>
        <taxon>Salinicola</taxon>
    </lineage>
</organism>
<dbReference type="InterPro" id="IPR009057">
    <property type="entry name" value="Homeodomain-like_sf"/>
</dbReference>
<name>A0AB74U3A1_9GAMM</name>
<evidence type="ECO:0000256" key="1">
    <source>
        <dbReference type="ARBA" id="ARBA00023015"/>
    </source>
</evidence>
<evidence type="ECO:0000259" key="3">
    <source>
        <dbReference type="PROSITE" id="PS01124"/>
    </source>
</evidence>
<evidence type="ECO:0000256" key="2">
    <source>
        <dbReference type="ARBA" id="ARBA00023163"/>
    </source>
</evidence>
<dbReference type="RefSeq" id="WP_353979719.1">
    <property type="nucleotide sequence ID" value="NZ_CP159578.1"/>
</dbReference>
<keyword evidence="1" id="KW-0805">Transcription regulation</keyword>
<dbReference type="SUPFAM" id="SSF46689">
    <property type="entry name" value="Homeodomain-like"/>
    <property type="match status" value="2"/>
</dbReference>